<evidence type="ECO:0000313" key="2">
    <source>
        <dbReference type="Proteomes" id="UP001230649"/>
    </source>
</evidence>
<gene>
    <name evidence="1" type="ORF">QFC20_006070</name>
</gene>
<proteinExistence type="predicted"/>
<protein>
    <submittedName>
        <fullName evidence="1">Uncharacterized protein</fullName>
    </submittedName>
</protein>
<comment type="caution">
    <text evidence="1">The sequence shown here is derived from an EMBL/GenBank/DDBJ whole genome shotgun (WGS) entry which is preliminary data.</text>
</comment>
<name>A0ACC2VGB9_9TREE</name>
<sequence length="203" mass="23017">MEAIRIHSKAPYYVTRRTADDPAVDYASLPYREHREIMQQAYDIETAPKPGIKKKLGMNTSINGRGVYKTGRSCAPEDKQDDDDTDEGEGSDRDSPSTDYIIPKAEWLAMDNELAGSTKPTPPQLAPSLAKVSIRGTWNADGYAYFLMHEGLILLRNRLPLAHYNYFVRLSDLVQLTTQLEISMEHLVDIESGYVDWVKDFEE</sequence>
<organism evidence="1 2">
    <name type="scientific">Naganishia adeliensis</name>
    <dbReference type="NCBI Taxonomy" id="92952"/>
    <lineage>
        <taxon>Eukaryota</taxon>
        <taxon>Fungi</taxon>
        <taxon>Dikarya</taxon>
        <taxon>Basidiomycota</taxon>
        <taxon>Agaricomycotina</taxon>
        <taxon>Tremellomycetes</taxon>
        <taxon>Filobasidiales</taxon>
        <taxon>Filobasidiaceae</taxon>
        <taxon>Naganishia</taxon>
    </lineage>
</organism>
<evidence type="ECO:0000313" key="1">
    <source>
        <dbReference type="EMBL" id="KAJ9098039.1"/>
    </source>
</evidence>
<reference evidence="1" key="1">
    <citation type="submission" date="2023-04" db="EMBL/GenBank/DDBJ databases">
        <title>Draft Genome sequencing of Naganishia species isolated from polar environments using Oxford Nanopore Technology.</title>
        <authorList>
            <person name="Leo P."/>
            <person name="Venkateswaran K."/>
        </authorList>
    </citation>
    <scope>NUCLEOTIDE SEQUENCE</scope>
    <source>
        <strain evidence="1">MNA-CCFEE 5262</strain>
    </source>
</reference>
<dbReference type="EMBL" id="JASBWS010000097">
    <property type="protein sequence ID" value="KAJ9098039.1"/>
    <property type="molecule type" value="Genomic_DNA"/>
</dbReference>
<accession>A0ACC2VGB9</accession>
<dbReference type="Proteomes" id="UP001230649">
    <property type="component" value="Unassembled WGS sequence"/>
</dbReference>
<keyword evidence="2" id="KW-1185">Reference proteome</keyword>